<keyword evidence="15" id="KW-1185">Reference proteome</keyword>
<evidence type="ECO:0000256" key="10">
    <source>
        <dbReference type="SAM" id="MobiDB-lite"/>
    </source>
</evidence>
<dbReference type="Proteomes" id="UP001642483">
    <property type="component" value="Unassembled WGS sequence"/>
</dbReference>
<dbReference type="PANTHER" id="PTHR11984">
    <property type="entry name" value="CONNEXIN"/>
    <property type="match status" value="1"/>
</dbReference>
<dbReference type="SMART" id="SM01089">
    <property type="entry name" value="Connexin_CCC"/>
    <property type="match status" value="1"/>
</dbReference>
<evidence type="ECO:0000256" key="1">
    <source>
        <dbReference type="ARBA" id="ARBA00004610"/>
    </source>
</evidence>
<dbReference type="PRINTS" id="PR00206">
    <property type="entry name" value="CONNEXIN"/>
</dbReference>
<feature type="compositionally biased region" description="Basic and acidic residues" evidence="10">
    <location>
        <begin position="165"/>
        <end position="183"/>
    </location>
</feature>
<gene>
    <name evidence="14" type="ORF">CVLEPA_LOCUS10365</name>
</gene>
<accession>A0ABP0FK79</accession>
<evidence type="ECO:0000313" key="14">
    <source>
        <dbReference type="EMBL" id="CAK8680078.1"/>
    </source>
</evidence>
<dbReference type="InterPro" id="IPR017990">
    <property type="entry name" value="Connexin_CS"/>
</dbReference>
<keyword evidence="4 9" id="KW-0812">Transmembrane</keyword>
<feature type="domain" description="Connexin N-terminal" evidence="12">
    <location>
        <begin position="42"/>
        <end position="75"/>
    </location>
</feature>
<dbReference type="InterPro" id="IPR038359">
    <property type="entry name" value="Connexin_N_sf"/>
</dbReference>
<proteinExistence type="inferred from homology"/>
<dbReference type="InterPro" id="IPR019570">
    <property type="entry name" value="Connexin_CCC"/>
</dbReference>
<dbReference type="PROSITE" id="PS00408">
    <property type="entry name" value="CONNEXINS_2"/>
    <property type="match status" value="1"/>
</dbReference>
<evidence type="ECO:0000256" key="2">
    <source>
        <dbReference type="ARBA" id="ARBA00004651"/>
    </source>
</evidence>
<evidence type="ECO:0000256" key="7">
    <source>
        <dbReference type="ARBA" id="ARBA00022989"/>
    </source>
</evidence>
<evidence type="ECO:0000256" key="11">
    <source>
        <dbReference type="SAM" id="Phobius"/>
    </source>
</evidence>
<keyword evidence="5 9" id="KW-0303">Gap junction</keyword>
<evidence type="ECO:0000259" key="12">
    <source>
        <dbReference type="SMART" id="SM00037"/>
    </source>
</evidence>
<feature type="domain" description="Connexin cysteine-rich" evidence="13">
    <location>
        <begin position="287"/>
        <end position="353"/>
    </location>
</feature>
<dbReference type="InterPro" id="IPR013092">
    <property type="entry name" value="Connexin_N"/>
</dbReference>
<dbReference type="InterPro" id="IPR000500">
    <property type="entry name" value="Connexin"/>
</dbReference>
<evidence type="ECO:0000313" key="15">
    <source>
        <dbReference type="Proteomes" id="UP001642483"/>
    </source>
</evidence>
<keyword evidence="6" id="KW-0965">Cell junction</keyword>
<feature type="transmembrane region" description="Helical" evidence="11">
    <location>
        <begin position="76"/>
        <end position="96"/>
    </location>
</feature>
<feature type="transmembrane region" description="Helical" evidence="11">
    <location>
        <begin position="21"/>
        <end position="40"/>
    </location>
</feature>
<keyword evidence="3" id="KW-1003">Cell membrane</keyword>
<dbReference type="PANTHER" id="PTHR11984:SF53">
    <property type="entry name" value="GAP JUNCTION PROTEIN"/>
    <property type="match status" value="1"/>
</dbReference>
<evidence type="ECO:0000256" key="4">
    <source>
        <dbReference type="ARBA" id="ARBA00022692"/>
    </source>
</evidence>
<feature type="compositionally biased region" description="Basic and acidic residues" evidence="10">
    <location>
        <begin position="190"/>
        <end position="206"/>
    </location>
</feature>
<feature type="region of interest" description="Disordered" evidence="10">
    <location>
        <begin position="131"/>
        <end position="216"/>
    </location>
</feature>
<feature type="compositionally biased region" description="Polar residues" evidence="10">
    <location>
        <begin position="144"/>
        <end position="153"/>
    </location>
</feature>
<comment type="subcellular location">
    <subcellularLocation>
        <location evidence="1">Cell junction</location>
        <location evidence="1">Gap junction</location>
    </subcellularLocation>
    <subcellularLocation>
        <location evidence="2 9">Cell membrane</location>
        <topology evidence="2 9">Multi-pass membrane protein</topology>
    </subcellularLocation>
</comment>
<reference evidence="14 15" key="1">
    <citation type="submission" date="2024-02" db="EMBL/GenBank/DDBJ databases">
        <authorList>
            <person name="Daric V."/>
            <person name="Darras S."/>
        </authorList>
    </citation>
    <scope>NUCLEOTIDE SEQUENCE [LARGE SCALE GENOMIC DNA]</scope>
</reference>
<comment type="function">
    <text evidence="9">One gap junction consists of a cluster of closely packed pairs of transmembrane channels, the connexons, through which materials of low MW diffuse from one cell to a neighboring cell.</text>
</comment>
<sequence length="426" mass="49591">MAWHILHSLLEQVRVHSTFPGKLWIIMMFIFRILVVARIGDNVYHDEQSQFVCNTLTPGCMNICFNRFSPISQLRFWSLMVLVVSLPGVLFCIYAYHKIYHAYVKFPLGEEQEEGKMKGWESCSDMGSASTYMQPPSFKRKRNNSSPIYSNATAPPLYVVKRLNSKKDEKSEKDRKSKNYDGPRHRKRHGLNEEEKKDLMEKRKSSTTDNNFTSDEMRTGRRWQWSDHTSRLGYPIVYADKNGRKVEYIKEIKPHDEVKLNKEKRRMLENPQLCRAYWWHVVVRTLFEAGFLLGQYYLYGFAVPELYECTGFPCVKTVDCFVSRPMEKTCLLWLMFVLGGLACLLSFAEMWTLGLNRLKYAFCCHGPSLTYEEKRRRLATLQSIAENPHNHNSKPPKDEVIMMRGKGFTSAISLDSLSSDTTVESV</sequence>
<feature type="transmembrane region" description="Helical" evidence="11">
    <location>
        <begin position="331"/>
        <end position="351"/>
    </location>
</feature>
<evidence type="ECO:0000256" key="9">
    <source>
        <dbReference type="RuleBase" id="RU000630"/>
    </source>
</evidence>
<comment type="similarity">
    <text evidence="9">Belongs to the connexin family.</text>
</comment>
<evidence type="ECO:0000256" key="5">
    <source>
        <dbReference type="ARBA" id="ARBA00022868"/>
    </source>
</evidence>
<evidence type="ECO:0000259" key="13">
    <source>
        <dbReference type="SMART" id="SM01089"/>
    </source>
</evidence>
<dbReference type="Pfam" id="PF00029">
    <property type="entry name" value="Connexin"/>
    <property type="match status" value="1"/>
</dbReference>
<dbReference type="EMBL" id="CAWYQH010000068">
    <property type="protein sequence ID" value="CAK8680078.1"/>
    <property type="molecule type" value="Genomic_DNA"/>
</dbReference>
<evidence type="ECO:0000256" key="3">
    <source>
        <dbReference type="ARBA" id="ARBA00022475"/>
    </source>
</evidence>
<comment type="caution">
    <text evidence="14">The sequence shown here is derived from an EMBL/GenBank/DDBJ whole genome shotgun (WGS) entry which is preliminary data.</text>
</comment>
<dbReference type="SMART" id="SM00037">
    <property type="entry name" value="CNX"/>
    <property type="match status" value="1"/>
</dbReference>
<organism evidence="14 15">
    <name type="scientific">Clavelina lepadiformis</name>
    <name type="common">Light-bulb sea squirt</name>
    <name type="synonym">Ascidia lepadiformis</name>
    <dbReference type="NCBI Taxonomy" id="159417"/>
    <lineage>
        <taxon>Eukaryota</taxon>
        <taxon>Metazoa</taxon>
        <taxon>Chordata</taxon>
        <taxon>Tunicata</taxon>
        <taxon>Ascidiacea</taxon>
        <taxon>Aplousobranchia</taxon>
        <taxon>Clavelinidae</taxon>
        <taxon>Clavelina</taxon>
    </lineage>
</organism>
<evidence type="ECO:0000256" key="6">
    <source>
        <dbReference type="ARBA" id="ARBA00022949"/>
    </source>
</evidence>
<keyword evidence="8 11" id="KW-0472">Membrane</keyword>
<keyword evidence="7 11" id="KW-1133">Transmembrane helix</keyword>
<dbReference type="Gene3D" id="1.20.1440.80">
    <property type="entry name" value="Gap junction channel protein cysteine-rich domain"/>
    <property type="match status" value="1"/>
</dbReference>
<name>A0ABP0FK79_CLALP</name>
<evidence type="ECO:0000256" key="8">
    <source>
        <dbReference type="ARBA" id="ARBA00023136"/>
    </source>
</evidence>
<comment type="subunit">
    <text evidence="9">A connexon is composed of a hexamer of connexins.</text>
</comment>
<protein>
    <recommendedName>
        <fullName evidence="9">Gap junction protein</fullName>
    </recommendedName>
</protein>